<dbReference type="Gene3D" id="1.10.443.10">
    <property type="entry name" value="Intergrase catalytic core"/>
    <property type="match status" value="1"/>
</dbReference>
<dbReference type="Proteomes" id="UP001597173">
    <property type="component" value="Unassembled WGS sequence"/>
</dbReference>
<dbReference type="InterPro" id="IPR013762">
    <property type="entry name" value="Integrase-like_cat_sf"/>
</dbReference>
<evidence type="ECO:0000259" key="2">
    <source>
        <dbReference type="Pfam" id="PF20172"/>
    </source>
</evidence>
<reference evidence="4" key="1">
    <citation type="journal article" date="2019" name="Int. J. Syst. Evol. Microbiol.">
        <title>The Global Catalogue of Microorganisms (GCM) 10K type strain sequencing project: providing services to taxonomists for standard genome sequencing and annotation.</title>
        <authorList>
            <consortium name="The Broad Institute Genomics Platform"/>
            <consortium name="The Broad Institute Genome Sequencing Center for Infectious Disease"/>
            <person name="Wu L."/>
            <person name="Ma J."/>
        </authorList>
    </citation>
    <scope>NUCLEOTIDE SEQUENCE [LARGE SCALE GENOMIC DNA]</scope>
    <source>
        <strain evidence="4">CCUG 55609</strain>
    </source>
</reference>
<keyword evidence="1" id="KW-0233">DNA recombination</keyword>
<proteinExistence type="predicted"/>
<protein>
    <submittedName>
        <fullName evidence="3">DUF6538 domain-containing protein</fullName>
    </submittedName>
</protein>
<dbReference type="InterPro" id="IPR011010">
    <property type="entry name" value="DNA_brk_join_enz"/>
</dbReference>
<comment type="caution">
    <text evidence="3">The sequence shown here is derived from an EMBL/GenBank/DDBJ whole genome shotgun (WGS) entry which is preliminary data.</text>
</comment>
<dbReference type="RefSeq" id="WP_374838937.1">
    <property type="nucleotide sequence ID" value="NZ_JBHEEW010000008.1"/>
</dbReference>
<gene>
    <name evidence="3" type="ORF">ACFQ33_12655</name>
</gene>
<dbReference type="SUPFAM" id="SSF56349">
    <property type="entry name" value="DNA breaking-rejoining enzymes"/>
    <property type="match status" value="1"/>
</dbReference>
<name>A0ABW3YXQ4_MYCRA</name>
<feature type="domain" description="DUF6538" evidence="2">
    <location>
        <begin position="2"/>
        <end position="56"/>
    </location>
</feature>
<sequence length="558" mass="62766">MYLWRRSSGFTFQQRVPARFREKLGSSPIRISLGPISAEEARRRARILAGAMTEQIEEPSMTREVLSASLTALAAEIDRIRKEDRHLLFTMSSSDIHEIEENEIVSDNDRGIAELMREHRASSIQRRNNLKGIRASLERVGTALAKDKVAWEVERGTYENVVRVLGSIERSATSAVVAVPAAPVKPEPEIEADARAFKPSTLLSVAGRAILDARKSALNPEDKDATRYEERLETAFAAFLEVVGDKPLTYYLPIHMQDFATFLARVPKNRSKIVAFKGLSLRQTVEKNAKLPPDERNPCLAETTISSYLSEVKNIWSRVSAGVPDLRDMGAYRVSMPKDAVAAIDREPLAVPSVNVWLKDAATPKLMKKPHKAWLPLAGLLTGMRMAELVYLQRTDFVDVEGNEIIDLTRPLRIRGQDIDRPVKTKTSKRYVAIHPLLRDCGFIEYAKSVKSPDGFVFSHFHKTDDPPDAAQKQMYNWMNRLSIHETQRQVFHSLRHSAKDWFRKNVGDRLADKQCGHAFSGVSANYGAKLLDSDEVLQVMKIPAPKGVDFTPFTQPK</sequence>
<evidence type="ECO:0000256" key="1">
    <source>
        <dbReference type="ARBA" id="ARBA00023172"/>
    </source>
</evidence>
<accession>A0ABW3YXQ4</accession>
<dbReference type="Pfam" id="PF20172">
    <property type="entry name" value="DUF6538"/>
    <property type="match status" value="1"/>
</dbReference>
<organism evidence="3 4">
    <name type="scientific">Mycoplana ramosa</name>
    <name type="common">Mycoplana bullata</name>
    <dbReference type="NCBI Taxonomy" id="40837"/>
    <lineage>
        <taxon>Bacteria</taxon>
        <taxon>Pseudomonadati</taxon>
        <taxon>Pseudomonadota</taxon>
        <taxon>Alphaproteobacteria</taxon>
        <taxon>Hyphomicrobiales</taxon>
        <taxon>Rhizobiaceae</taxon>
        <taxon>Mycoplana</taxon>
    </lineage>
</organism>
<evidence type="ECO:0000313" key="3">
    <source>
        <dbReference type="EMBL" id="MFD1328740.1"/>
    </source>
</evidence>
<dbReference type="EMBL" id="JBHTNF010000006">
    <property type="protein sequence ID" value="MFD1328740.1"/>
    <property type="molecule type" value="Genomic_DNA"/>
</dbReference>
<evidence type="ECO:0000313" key="4">
    <source>
        <dbReference type="Proteomes" id="UP001597173"/>
    </source>
</evidence>
<keyword evidence="4" id="KW-1185">Reference proteome</keyword>
<dbReference type="InterPro" id="IPR046668">
    <property type="entry name" value="DUF6538"/>
</dbReference>